<dbReference type="InterPro" id="IPR000182">
    <property type="entry name" value="GNAT_dom"/>
</dbReference>
<dbReference type="PROSITE" id="PS51186">
    <property type="entry name" value="GNAT"/>
    <property type="match status" value="1"/>
</dbReference>
<dbReference type="Pfam" id="PF13302">
    <property type="entry name" value="Acetyltransf_3"/>
    <property type="match status" value="1"/>
</dbReference>
<evidence type="ECO:0000313" key="2">
    <source>
        <dbReference type="EMBL" id="KEQ28690.1"/>
    </source>
</evidence>
<dbReference type="OrthoDB" id="9811523at2"/>
<dbReference type="Gene3D" id="3.40.630.30">
    <property type="match status" value="1"/>
</dbReference>
<dbReference type="PANTHER" id="PTHR43792">
    <property type="entry name" value="GNAT FAMILY, PUTATIVE (AFU_ORTHOLOGUE AFUA_3G00765)-RELATED-RELATED"/>
    <property type="match status" value="1"/>
</dbReference>
<dbReference type="AlphaFoldDB" id="A0A081PDB7"/>
<dbReference type="InterPro" id="IPR016181">
    <property type="entry name" value="Acyl_CoA_acyltransferase"/>
</dbReference>
<dbReference type="PANTHER" id="PTHR43792:SF1">
    <property type="entry name" value="N-ACETYLTRANSFERASE DOMAIN-CONTAINING PROTEIN"/>
    <property type="match status" value="1"/>
</dbReference>
<evidence type="ECO:0000313" key="3">
    <source>
        <dbReference type="Proteomes" id="UP000028007"/>
    </source>
</evidence>
<protein>
    <recommendedName>
        <fullName evidence="1">N-acetyltransferase domain-containing protein</fullName>
    </recommendedName>
</protein>
<dbReference type="InterPro" id="IPR051531">
    <property type="entry name" value="N-acetyltransferase"/>
</dbReference>
<dbReference type="GO" id="GO:0016747">
    <property type="term" value="F:acyltransferase activity, transferring groups other than amino-acyl groups"/>
    <property type="evidence" value="ECO:0007669"/>
    <property type="project" value="InterPro"/>
</dbReference>
<reference evidence="2 3" key="1">
    <citation type="journal article" date="1992" name="Int. J. Syst. Bacteriol.">
        <title>Sphingobacterium antarcticus sp. nov. a Psychrotrophic Bacterium from the Soils of Schirmacher Oasis, Antarctica.</title>
        <authorList>
            <person name="Shivaji S."/>
            <person name="Ray M.K."/>
            <person name="Rao N.S."/>
            <person name="Saiserr L."/>
            <person name="Jagannadham M.V."/>
            <person name="Kumar G.S."/>
            <person name="Reddy G."/>
            <person name="Bhargava P.M."/>
        </authorList>
    </citation>
    <scope>NUCLEOTIDE SEQUENCE [LARGE SCALE GENOMIC DNA]</scope>
    <source>
        <strain evidence="2 3">4BY</strain>
    </source>
</reference>
<feature type="domain" description="N-acetyltransferase" evidence="1">
    <location>
        <begin position="15"/>
        <end position="174"/>
    </location>
</feature>
<dbReference type="Proteomes" id="UP000028007">
    <property type="component" value="Unassembled WGS sequence"/>
</dbReference>
<organism evidence="2 3">
    <name type="scientific">Pedobacter antarcticus 4BY</name>
    <dbReference type="NCBI Taxonomy" id="1358423"/>
    <lineage>
        <taxon>Bacteria</taxon>
        <taxon>Pseudomonadati</taxon>
        <taxon>Bacteroidota</taxon>
        <taxon>Sphingobacteriia</taxon>
        <taxon>Sphingobacteriales</taxon>
        <taxon>Sphingobacteriaceae</taxon>
        <taxon>Pedobacter</taxon>
    </lineage>
</organism>
<proteinExistence type="predicted"/>
<evidence type="ECO:0000259" key="1">
    <source>
        <dbReference type="PROSITE" id="PS51186"/>
    </source>
</evidence>
<dbReference type="SUPFAM" id="SSF55729">
    <property type="entry name" value="Acyl-CoA N-acyltransferases (Nat)"/>
    <property type="match status" value="1"/>
</dbReference>
<sequence length="174" mass="20040">MWSQIKIETKRLNLISVSDKYKDEILIEFTPQITRYMPYTPNGNEGEVQDFLDKAKLGLINGTDFVFAAIQKDSDVFLGCCGIHNITEDSIELGLWLKSDVHGRGLGTEIIDGLINFIEEKLKFNYLIYPVDKDNAPSRRIPEKLGFSIFGEYKKAKDENTFLNIIEYRKYCNI</sequence>
<dbReference type="EMBL" id="JNFF01000110">
    <property type="protein sequence ID" value="KEQ28690.1"/>
    <property type="molecule type" value="Genomic_DNA"/>
</dbReference>
<gene>
    <name evidence="2" type="ORF">N180_04665</name>
</gene>
<name>A0A081PDB7_9SPHI</name>
<dbReference type="RefSeq" id="WP_037443718.1">
    <property type="nucleotide sequence ID" value="NZ_JNFF01000110.1"/>
</dbReference>
<keyword evidence="3" id="KW-1185">Reference proteome</keyword>
<accession>A0A081PDB7</accession>
<comment type="caution">
    <text evidence="2">The sequence shown here is derived from an EMBL/GenBank/DDBJ whole genome shotgun (WGS) entry which is preliminary data.</text>
</comment>
<dbReference type="eggNOG" id="COG1670">
    <property type="taxonomic scope" value="Bacteria"/>
</dbReference>